<dbReference type="GO" id="GO:0030692">
    <property type="term" value="C:Noc4p-Nop14p complex"/>
    <property type="evidence" value="ECO:0007669"/>
    <property type="project" value="TreeGrafter"/>
</dbReference>
<dbReference type="EMBL" id="KZ989674">
    <property type="protein sequence ID" value="RKP25632.1"/>
    <property type="molecule type" value="Genomic_DNA"/>
</dbReference>
<feature type="compositionally biased region" description="Basic and acidic residues" evidence="7">
    <location>
        <begin position="47"/>
        <end position="68"/>
    </location>
</feature>
<dbReference type="Pfam" id="PF04147">
    <property type="entry name" value="Nop14"/>
    <property type="match status" value="1"/>
</dbReference>
<dbReference type="PANTHER" id="PTHR23183">
    <property type="entry name" value="NOP14"/>
    <property type="match status" value="1"/>
</dbReference>
<evidence type="ECO:0000256" key="6">
    <source>
        <dbReference type="ARBA" id="ARBA00024695"/>
    </source>
</evidence>
<name>A0A4P9Z138_9FUNG</name>
<evidence type="ECO:0000256" key="2">
    <source>
        <dbReference type="ARBA" id="ARBA00007466"/>
    </source>
</evidence>
<evidence type="ECO:0000256" key="3">
    <source>
        <dbReference type="ARBA" id="ARBA00022517"/>
    </source>
</evidence>
<feature type="compositionally biased region" description="Acidic residues" evidence="7">
    <location>
        <begin position="103"/>
        <end position="115"/>
    </location>
</feature>
<proteinExistence type="inferred from homology"/>
<protein>
    <submittedName>
        <fullName evidence="8">Nucleolar protein 14</fullName>
    </submittedName>
</protein>
<comment type="subcellular location">
    <subcellularLocation>
        <location evidence="1">Nucleus</location>
        <location evidence="1">Nucleolus</location>
    </subcellularLocation>
</comment>
<comment type="function">
    <text evidence="6">Involved in nucleolar processing of pre-18S ribosomal RNA. Has a role in the nuclear export of 40S pre-ribosomal subunit to the cytoplasm.</text>
</comment>
<dbReference type="Proteomes" id="UP000278143">
    <property type="component" value="Unassembled WGS sequence"/>
</dbReference>
<dbReference type="InterPro" id="IPR007276">
    <property type="entry name" value="Nop14"/>
</dbReference>
<dbReference type="PANTHER" id="PTHR23183:SF0">
    <property type="entry name" value="NUCLEOLAR PROTEIN 14"/>
    <property type="match status" value="1"/>
</dbReference>
<organism evidence="8 9">
    <name type="scientific">Syncephalis pseudoplumigaleata</name>
    <dbReference type="NCBI Taxonomy" id="1712513"/>
    <lineage>
        <taxon>Eukaryota</taxon>
        <taxon>Fungi</taxon>
        <taxon>Fungi incertae sedis</taxon>
        <taxon>Zoopagomycota</taxon>
        <taxon>Zoopagomycotina</taxon>
        <taxon>Zoopagomycetes</taxon>
        <taxon>Zoopagales</taxon>
        <taxon>Piptocephalidaceae</taxon>
        <taxon>Syncephalis</taxon>
    </lineage>
</organism>
<evidence type="ECO:0000256" key="7">
    <source>
        <dbReference type="SAM" id="MobiDB-lite"/>
    </source>
</evidence>
<feature type="compositionally biased region" description="Acidic residues" evidence="7">
    <location>
        <begin position="78"/>
        <end position="87"/>
    </location>
</feature>
<feature type="compositionally biased region" description="Basic and acidic residues" evidence="7">
    <location>
        <begin position="1"/>
        <end position="26"/>
    </location>
</feature>
<sequence length="634" mass="72207">MNEEAQAKEEEGEQEEAKEAEAKEASKPLNYDKLVWELASDRRAHATDRLKTEAELAQEEKEKLEKAERHRKRRMAGEDSDTEDEQESTAAKKRRKGQAPQGDDIEDDFVLDDALVDPTGFGAGLKEDMATSSEEEESDEESDEDEEESDESEASDLEEDEDEEAVSHREDDADEQDVSDEETSKHAGSRMAVQREIPYTFPAPENHKAFLRLVRDYNADEQQVVVKRMRAIFHISLGAGNREILEQLLVILLDHVLYCGSMKRPHTAVVDRLFPHIHALASQFPEVATEHTRKILLEWQSTMVASMTQDDTAPPAFPSTRELLFLLVVMRLFPTSDKLHPVITPAFLYIGQCLGQMPVRTDRDALSGLFLCQLYIESQSISKRMMPEVFNYLYRLLAGLAPQPSALPGYFPDAVALPATWSFGDGDAASVEPTALPLSYLAPKQRRSTAAEPASMQLKVSAFYLILRLVQQLTELATGSPAFPELFRPAMDLLQPFTSRTWSDTVATRLTAVKAQLERMVKLNGQTRKPLQLQRHRPVAIASHQPKFEENYSVDKHYDPDRDRAEVQRLRALHRKERKGAMRELRRDNQFIATERAREQKEKDEAYKRKIRHITGLLTDEQGEKNKLERKARK</sequence>
<feature type="region of interest" description="Disordered" evidence="7">
    <location>
        <begin position="1"/>
        <end position="31"/>
    </location>
</feature>
<feature type="region of interest" description="Disordered" evidence="7">
    <location>
        <begin position="47"/>
        <end position="195"/>
    </location>
</feature>
<evidence type="ECO:0000313" key="8">
    <source>
        <dbReference type="EMBL" id="RKP25632.1"/>
    </source>
</evidence>
<gene>
    <name evidence="8" type="ORF">SYNPS1DRAFT_28639</name>
</gene>
<dbReference type="GO" id="GO:0032040">
    <property type="term" value="C:small-subunit processome"/>
    <property type="evidence" value="ECO:0007669"/>
    <property type="project" value="InterPro"/>
</dbReference>
<comment type="similarity">
    <text evidence="2">Belongs to the NOP14 family.</text>
</comment>
<dbReference type="GO" id="GO:0030490">
    <property type="term" value="P:maturation of SSU-rRNA"/>
    <property type="evidence" value="ECO:0007669"/>
    <property type="project" value="TreeGrafter"/>
</dbReference>
<evidence type="ECO:0000256" key="1">
    <source>
        <dbReference type="ARBA" id="ARBA00004604"/>
    </source>
</evidence>
<evidence type="ECO:0000256" key="5">
    <source>
        <dbReference type="ARBA" id="ARBA00023242"/>
    </source>
</evidence>
<feature type="compositionally biased region" description="Acidic residues" evidence="7">
    <location>
        <begin position="133"/>
        <end position="164"/>
    </location>
</feature>
<dbReference type="AlphaFoldDB" id="A0A4P9Z138"/>
<keyword evidence="9" id="KW-1185">Reference proteome</keyword>
<feature type="compositionally biased region" description="Acidic residues" evidence="7">
    <location>
        <begin position="172"/>
        <end position="181"/>
    </location>
</feature>
<evidence type="ECO:0000313" key="9">
    <source>
        <dbReference type="Proteomes" id="UP000278143"/>
    </source>
</evidence>
<evidence type="ECO:0000256" key="4">
    <source>
        <dbReference type="ARBA" id="ARBA00022552"/>
    </source>
</evidence>
<reference evidence="9" key="1">
    <citation type="journal article" date="2018" name="Nat. Microbiol.">
        <title>Leveraging single-cell genomics to expand the fungal tree of life.</title>
        <authorList>
            <person name="Ahrendt S.R."/>
            <person name="Quandt C.A."/>
            <person name="Ciobanu D."/>
            <person name="Clum A."/>
            <person name="Salamov A."/>
            <person name="Andreopoulos B."/>
            <person name="Cheng J.F."/>
            <person name="Woyke T."/>
            <person name="Pelin A."/>
            <person name="Henrissat B."/>
            <person name="Reynolds N.K."/>
            <person name="Benny G.L."/>
            <person name="Smith M.E."/>
            <person name="James T.Y."/>
            <person name="Grigoriev I.V."/>
        </authorList>
    </citation>
    <scope>NUCLEOTIDE SEQUENCE [LARGE SCALE GENOMIC DNA]</scope>
    <source>
        <strain evidence="9">Benny S71-1</strain>
    </source>
</reference>
<keyword evidence="5" id="KW-0539">Nucleus</keyword>
<keyword evidence="3" id="KW-0690">Ribosome biogenesis</keyword>
<keyword evidence="4" id="KW-0698">rRNA processing</keyword>
<accession>A0A4P9Z138</accession>
<dbReference type="OrthoDB" id="441771at2759"/>